<keyword evidence="2" id="KW-1185">Reference proteome</keyword>
<dbReference type="OrthoDB" id="708634at2"/>
<organism evidence="1 2">
    <name type="scientific">Sphingobacterium athyrii</name>
    <dbReference type="NCBI Taxonomy" id="2152717"/>
    <lineage>
        <taxon>Bacteria</taxon>
        <taxon>Pseudomonadati</taxon>
        <taxon>Bacteroidota</taxon>
        <taxon>Sphingobacteriia</taxon>
        <taxon>Sphingobacteriales</taxon>
        <taxon>Sphingobacteriaceae</taxon>
        <taxon>Sphingobacterium</taxon>
    </lineage>
</organism>
<dbReference type="RefSeq" id="WP_108634722.1">
    <property type="nucleotide sequence ID" value="NZ_QCXX01000004.1"/>
</dbReference>
<sequence>MSTTTLQPYSIREVDLSDLSLLKKVQHTVKNKSLLHMPFLLLAQNESIAAFSLATVSEDNNLTVEICYGTDVPEELSNVFKHRAQTYFEQQLLTMFGSEESLKRGIRHFHDWVNPNGNSKLA</sequence>
<protein>
    <recommendedName>
        <fullName evidence="3">GNAT family N-acetyltransferase</fullName>
    </recommendedName>
</protein>
<dbReference type="Proteomes" id="UP000250831">
    <property type="component" value="Unassembled WGS sequence"/>
</dbReference>
<accession>A0A363NRC8</accession>
<gene>
    <name evidence="1" type="ORF">DCO56_15700</name>
</gene>
<name>A0A363NRC8_9SPHI</name>
<comment type="caution">
    <text evidence="1">The sequence shown here is derived from an EMBL/GenBank/DDBJ whole genome shotgun (WGS) entry which is preliminary data.</text>
</comment>
<dbReference type="EMBL" id="QCXX01000004">
    <property type="protein sequence ID" value="PUV23372.1"/>
    <property type="molecule type" value="Genomic_DNA"/>
</dbReference>
<evidence type="ECO:0008006" key="3">
    <source>
        <dbReference type="Google" id="ProtNLM"/>
    </source>
</evidence>
<proteinExistence type="predicted"/>
<reference evidence="1 2" key="1">
    <citation type="submission" date="2018-04" db="EMBL/GenBank/DDBJ databases">
        <title>Sphingobacterium sp. M46 Genome.</title>
        <authorList>
            <person name="Cheng J."/>
            <person name="Li Y."/>
        </authorList>
    </citation>
    <scope>NUCLEOTIDE SEQUENCE [LARGE SCALE GENOMIC DNA]</scope>
    <source>
        <strain evidence="1 2">M46</strain>
    </source>
</reference>
<evidence type="ECO:0000313" key="2">
    <source>
        <dbReference type="Proteomes" id="UP000250831"/>
    </source>
</evidence>
<evidence type="ECO:0000313" key="1">
    <source>
        <dbReference type="EMBL" id="PUV23372.1"/>
    </source>
</evidence>
<dbReference type="AlphaFoldDB" id="A0A363NRC8"/>